<evidence type="ECO:0000313" key="2">
    <source>
        <dbReference type="Proteomes" id="UP000253529"/>
    </source>
</evidence>
<accession>A0A366FB82</accession>
<organism evidence="1 2">
    <name type="scientific">Roseiarcus fermentans</name>
    <dbReference type="NCBI Taxonomy" id="1473586"/>
    <lineage>
        <taxon>Bacteria</taxon>
        <taxon>Pseudomonadati</taxon>
        <taxon>Pseudomonadota</taxon>
        <taxon>Alphaproteobacteria</taxon>
        <taxon>Hyphomicrobiales</taxon>
        <taxon>Roseiarcaceae</taxon>
        <taxon>Roseiarcus</taxon>
    </lineage>
</organism>
<proteinExistence type="predicted"/>
<reference evidence="1 2" key="1">
    <citation type="submission" date="2018-06" db="EMBL/GenBank/DDBJ databases">
        <title>Genomic Encyclopedia of Type Strains, Phase IV (KMG-IV): sequencing the most valuable type-strain genomes for metagenomic binning, comparative biology and taxonomic classification.</title>
        <authorList>
            <person name="Goeker M."/>
        </authorList>
    </citation>
    <scope>NUCLEOTIDE SEQUENCE [LARGE SCALE GENOMIC DNA]</scope>
    <source>
        <strain evidence="1 2">DSM 24875</strain>
    </source>
</reference>
<dbReference type="InterPro" id="IPR036513">
    <property type="entry name" value="STAS_dom_sf"/>
</dbReference>
<dbReference type="EMBL" id="QNRK01000015">
    <property type="protein sequence ID" value="RBP11898.1"/>
    <property type="molecule type" value="Genomic_DNA"/>
</dbReference>
<evidence type="ECO:0008006" key="3">
    <source>
        <dbReference type="Google" id="ProtNLM"/>
    </source>
</evidence>
<protein>
    <recommendedName>
        <fullName evidence="3">SpoIIAA-like protein</fullName>
    </recommendedName>
</protein>
<dbReference type="OrthoDB" id="7858157at2"/>
<sequence>MLERIQDAPADALALAASGTVMARDVEQAVDAALGAISAPTGLVVVIGDDFDGYMAELERGLANVAAAHRTIVRIALVTGPGQSAEATLGVAQSAVPIRLFAAGDRLAAFDWAESARPGQ</sequence>
<dbReference type="AlphaFoldDB" id="A0A366FB82"/>
<comment type="caution">
    <text evidence="1">The sequence shown here is derived from an EMBL/GenBank/DDBJ whole genome shotgun (WGS) entry which is preliminary data.</text>
</comment>
<dbReference type="Proteomes" id="UP000253529">
    <property type="component" value="Unassembled WGS sequence"/>
</dbReference>
<dbReference type="RefSeq" id="WP_113889965.1">
    <property type="nucleotide sequence ID" value="NZ_QNRK01000015.1"/>
</dbReference>
<dbReference type="InterPro" id="IPR021866">
    <property type="entry name" value="SpoIIAA-like"/>
</dbReference>
<evidence type="ECO:0000313" key="1">
    <source>
        <dbReference type="EMBL" id="RBP11898.1"/>
    </source>
</evidence>
<dbReference type="InterPro" id="IPR038396">
    <property type="entry name" value="SpoIIAA-like_sf"/>
</dbReference>
<dbReference type="Gene3D" id="3.40.50.10600">
    <property type="entry name" value="SpoIIaa-like domains"/>
    <property type="match status" value="1"/>
</dbReference>
<dbReference type="Pfam" id="PF11964">
    <property type="entry name" value="SpoIIAA-like"/>
    <property type="match status" value="1"/>
</dbReference>
<name>A0A366FB82_9HYPH</name>
<gene>
    <name evidence="1" type="ORF">DFR50_1155</name>
</gene>
<keyword evidence="2" id="KW-1185">Reference proteome</keyword>
<dbReference type="SUPFAM" id="SSF52091">
    <property type="entry name" value="SpoIIaa-like"/>
    <property type="match status" value="1"/>
</dbReference>